<reference evidence="1 2" key="1">
    <citation type="submission" date="2020-02" db="EMBL/GenBank/DDBJ databases">
        <title>Synteny-based analysis reveals conserved mechanism for high triclosan tolerance in Pseudomonas, as well as instances of horizontal transfer.</title>
        <authorList>
            <person name="Mcfarland A.G."/>
            <person name="Bertucci H.K."/>
            <person name="Litmann E."/>
            <person name="Shen J."/>
            <person name="Huttenhower C."/>
            <person name="Hartmann E.M."/>
        </authorList>
    </citation>
    <scope>NUCLEOTIDE SEQUENCE [LARGE SCALE GENOMIC DNA]</scope>
    <source>
        <strain evidence="1 2">115A1</strain>
    </source>
</reference>
<dbReference type="Pfam" id="PF05035">
    <property type="entry name" value="DGOK"/>
    <property type="match status" value="1"/>
</dbReference>
<dbReference type="CDD" id="cd24012">
    <property type="entry name" value="ASKHA_NBD_KDGal-kinase"/>
    <property type="match status" value="1"/>
</dbReference>
<name>A0ABR5Z467_9GAMM</name>
<dbReference type="EMBL" id="JAAMRF010000008">
    <property type="protein sequence ID" value="MBA1275007.1"/>
    <property type="molecule type" value="Genomic_DNA"/>
</dbReference>
<comment type="caution">
    <text evidence="1">The sequence shown here is derived from an EMBL/GenBank/DDBJ whole genome shotgun (WGS) entry which is preliminary data.</text>
</comment>
<sequence>MSVGFAPRLIGLDWGTSSLRAYLLGERAQVLEERARPWGVQHTPGGDFAAAFAELVGDWRQAWPGLPALASGMIGSRQGWREVPYVACPAGQDSLAEGLLRFDTGRGDLHLVPGVMQGGALPNVLRGEETQVIGAMALEPALAEQSMLVLPGTHSKWASVREGHLCSFATYMTGELYAILRDHSILGRPARELGSRTSDAAFAAGLVATRDAGAPGFSARLFSARSLVLSGALAADESLDYLSGLLIGEELRSVLAGHPELAQMPLVLLGDAALCARYEIAFDLFGLDTVRRLEHATVAGLWRIAEAAGLLAALSDYGAPRDV</sequence>
<accession>A0ABR5Z467</accession>
<dbReference type="InterPro" id="IPR042257">
    <property type="entry name" value="DGOK_C"/>
</dbReference>
<dbReference type="InterPro" id="IPR042258">
    <property type="entry name" value="DGOK_N"/>
</dbReference>
<dbReference type="Gene3D" id="3.30.420.310">
    <property type="entry name" value="2-keto-3-deoxy-galactonokinase, C-terminal domain"/>
    <property type="match status" value="1"/>
</dbReference>
<organism evidence="1 2">
    <name type="scientific">Stutzerimonas azotifigens</name>
    <dbReference type="NCBI Taxonomy" id="291995"/>
    <lineage>
        <taxon>Bacteria</taxon>
        <taxon>Pseudomonadati</taxon>
        <taxon>Pseudomonadota</taxon>
        <taxon>Gammaproteobacteria</taxon>
        <taxon>Pseudomonadales</taxon>
        <taxon>Pseudomonadaceae</taxon>
        <taxon>Stutzerimonas</taxon>
    </lineage>
</organism>
<dbReference type="Proteomes" id="UP000786387">
    <property type="component" value="Unassembled WGS sequence"/>
</dbReference>
<proteinExistence type="predicted"/>
<evidence type="ECO:0000313" key="2">
    <source>
        <dbReference type="Proteomes" id="UP000786387"/>
    </source>
</evidence>
<dbReference type="RefSeq" id="WP_181072040.1">
    <property type="nucleotide sequence ID" value="NZ_JAAMRF010000008.1"/>
</dbReference>
<gene>
    <name evidence="1" type="ORF">G7026_16760</name>
</gene>
<dbReference type="Gene3D" id="3.30.420.300">
    <property type="entry name" value="2-keto-3-deoxy-galactonokinase, substrate binding domain"/>
    <property type="match status" value="1"/>
</dbReference>
<protein>
    <submittedName>
        <fullName evidence="1">2-dehydro-3-deoxygalactonokinase</fullName>
    </submittedName>
</protein>
<dbReference type="InterPro" id="IPR007729">
    <property type="entry name" value="DGOK"/>
</dbReference>
<keyword evidence="2" id="KW-1185">Reference proteome</keyword>
<evidence type="ECO:0000313" key="1">
    <source>
        <dbReference type="EMBL" id="MBA1275007.1"/>
    </source>
</evidence>